<evidence type="ECO:0000313" key="3">
    <source>
        <dbReference type="Proteomes" id="UP000276133"/>
    </source>
</evidence>
<feature type="transmembrane region" description="Helical" evidence="1">
    <location>
        <begin position="60"/>
        <end position="78"/>
    </location>
</feature>
<name>A0A3M7Q9D0_BRAPC</name>
<evidence type="ECO:0000313" key="2">
    <source>
        <dbReference type="EMBL" id="RNA08006.1"/>
    </source>
</evidence>
<evidence type="ECO:0000256" key="1">
    <source>
        <dbReference type="SAM" id="Phobius"/>
    </source>
</evidence>
<comment type="caution">
    <text evidence="2">The sequence shown here is derived from an EMBL/GenBank/DDBJ whole genome shotgun (WGS) entry which is preliminary data.</text>
</comment>
<dbReference type="AlphaFoldDB" id="A0A3M7Q9D0"/>
<organism evidence="2 3">
    <name type="scientific">Brachionus plicatilis</name>
    <name type="common">Marine rotifer</name>
    <name type="synonym">Brachionus muelleri</name>
    <dbReference type="NCBI Taxonomy" id="10195"/>
    <lineage>
        <taxon>Eukaryota</taxon>
        <taxon>Metazoa</taxon>
        <taxon>Spiralia</taxon>
        <taxon>Gnathifera</taxon>
        <taxon>Rotifera</taxon>
        <taxon>Eurotatoria</taxon>
        <taxon>Monogononta</taxon>
        <taxon>Pseudotrocha</taxon>
        <taxon>Ploima</taxon>
        <taxon>Brachionidae</taxon>
        <taxon>Brachionus</taxon>
    </lineage>
</organism>
<keyword evidence="1" id="KW-0812">Transmembrane</keyword>
<reference evidence="2 3" key="1">
    <citation type="journal article" date="2018" name="Sci. Rep.">
        <title>Genomic signatures of local adaptation to the degree of environmental predictability in rotifers.</title>
        <authorList>
            <person name="Franch-Gras L."/>
            <person name="Hahn C."/>
            <person name="Garcia-Roger E.M."/>
            <person name="Carmona M.J."/>
            <person name="Serra M."/>
            <person name="Gomez A."/>
        </authorList>
    </citation>
    <scope>NUCLEOTIDE SEQUENCE [LARGE SCALE GENOMIC DNA]</scope>
    <source>
        <strain evidence="2">HYR1</strain>
    </source>
</reference>
<keyword evidence="1" id="KW-0472">Membrane</keyword>
<dbReference type="Proteomes" id="UP000276133">
    <property type="component" value="Unassembled WGS sequence"/>
</dbReference>
<keyword evidence="3" id="KW-1185">Reference proteome</keyword>
<dbReference type="EMBL" id="REGN01006881">
    <property type="protein sequence ID" value="RNA08006.1"/>
    <property type="molecule type" value="Genomic_DNA"/>
</dbReference>
<gene>
    <name evidence="2" type="ORF">BpHYR1_001563</name>
</gene>
<protein>
    <submittedName>
        <fullName evidence="2">Uncharacterized protein</fullName>
    </submittedName>
</protein>
<accession>A0A3M7Q9D0</accession>
<sequence length="133" mass="15692">MVENIRHYIKSFKLYRDSVLNLEQLLLIYPQHDRIGDLQSFCRLNLGGTKFVSADTFCRTIYKLSYSLFFTFFCILLYNCTQNNVIICKLGFIFDEAPQKLNIKLSRKLCTQIFRHSNVLTEYKFNSSGHLNK</sequence>
<keyword evidence="1" id="KW-1133">Transmembrane helix</keyword>
<proteinExistence type="predicted"/>